<dbReference type="GO" id="GO:0016787">
    <property type="term" value="F:hydrolase activity"/>
    <property type="evidence" value="ECO:0007669"/>
    <property type="project" value="UniProtKB-KW"/>
</dbReference>
<dbReference type="InterPro" id="IPR011335">
    <property type="entry name" value="Restrct_endonuc-II-like"/>
</dbReference>
<evidence type="ECO:0000256" key="6">
    <source>
        <dbReference type="ARBA" id="ARBA00029466"/>
    </source>
</evidence>
<evidence type="ECO:0000313" key="8">
    <source>
        <dbReference type="Proteomes" id="UP000244809"/>
    </source>
</evidence>
<keyword evidence="2" id="KW-0255">Endonuclease</keyword>
<evidence type="ECO:0000313" key="7">
    <source>
        <dbReference type="EMBL" id="AWG31820.1"/>
    </source>
</evidence>
<dbReference type="NCBIfam" id="TIGR00632">
    <property type="entry name" value="vsr"/>
    <property type="match status" value="1"/>
</dbReference>
<keyword evidence="3" id="KW-0227">DNA damage</keyword>
<dbReference type="Proteomes" id="UP000244809">
    <property type="component" value="Chromosome 3"/>
</dbReference>
<evidence type="ECO:0000256" key="2">
    <source>
        <dbReference type="ARBA" id="ARBA00022759"/>
    </source>
</evidence>
<dbReference type="AlphaFoldDB" id="A0AAD0J821"/>
<dbReference type="SUPFAM" id="SSF52980">
    <property type="entry name" value="Restriction endonuclease-like"/>
    <property type="match status" value="1"/>
</dbReference>
<evidence type="ECO:0000256" key="5">
    <source>
        <dbReference type="ARBA" id="ARBA00023204"/>
    </source>
</evidence>
<sequence length="155" mass="18505">MTDNLTPSQRSSTMSRIRSRDTRVEMMVRRALHFRGHRYRVNAGWLPGKPDIVFTKLRLVVFIDGDFWHGWRFESWSDKLAPYWREKIAGNLARDQRQKAALRLDGWGVLRIWEHEVEDDLAHCVARIERRLARLKLVVELRAQRFHTRRCGVNK</sequence>
<dbReference type="GO" id="GO:0006298">
    <property type="term" value="P:mismatch repair"/>
    <property type="evidence" value="ECO:0007669"/>
    <property type="project" value="InterPro"/>
</dbReference>
<name>A0AAD0J821_9BURK</name>
<comment type="similarity">
    <text evidence="6">Belongs to the Vsr family.</text>
</comment>
<dbReference type="RefSeq" id="WP_108725741.1">
    <property type="nucleotide sequence ID" value="NZ_CADEUB010000020.1"/>
</dbReference>
<gene>
    <name evidence="7" type="ORF">B9Z07_23935</name>
</gene>
<reference evidence="7 8" key="1">
    <citation type="submission" date="2017-04" db="EMBL/GenBank/DDBJ databases">
        <title>Complete genome sequence of Burkholderia cenocepacia PC184 Midwest clone.</title>
        <authorList>
            <person name="Mulks M.H."/>
            <person name="Cooper V.S."/>
        </authorList>
    </citation>
    <scope>NUCLEOTIDE SEQUENCE [LARGE SCALE GENOMIC DNA]</scope>
    <source>
        <strain evidence="7 8">PC184 Mulks</strain>
    </source>
</reference>
<dbReference type="GO" id="GO:0004519">
    <property type="term" value="F:endonuclease activity"/>
    <property type="evidence" value="ECO:0007669"/>
    <property type="project" value="UniProtKB-KW"/>
</dbReference>
<dbReference type="Pfam" id="PF03852">
    <property type="entry name" value="Vsr"/>
    <property type="match status" value="1"/>
</dbReference>
<evidence type="ECO:0000256" key="1">
    <source>
        <dbReference type="ARBA" id="ARBA00022722"/>
    </source>
</evidence>
<evidence type="ECO:0000256" key="4">
    <source>
        <dbReference type="ARBA" id="ARBA00022801"/>
    </source>
</evidence>
<keyword evidence="4" id="KW-0378">Hydrolase</keyword>
<evidence type="ECO:0008006" key="9">
    <source>
        <dbReference type="Google" id="ProtNLM"/>
    </source>
</evidence>
<proteinExistence type="inferred from homology"/>
<evidence type="ECO:0000256" key="3">
    <source>
        <dbReference type="ARBA" id="ARBA00022763"/>
    </source>
</evidence>
<organism evidence="7 8">
    <name type="scientific">Burkholderia cenocepacia</name>
    <dbReference type="NCBI Taxonomy" id="95486"/>
    <lineage>
        <taxon>Bacteria</taxon>
        <taxon>Pseudomonadati</taxon>
        <taxon>Pseudomonadota</taxon>
        <taxon>Betaproteobacteria</taxon>
        <taxon>Burkholderiales</taxon>
        <taxon>Burkholderiaceae</taxon>
        <taxon>Burkholderia</taxon>
        <taxon>Burkholderia cepacia complex</taxon>
    </lineage>
</organism>
<keyword evidence="1" id="KW-0540">Nuclease</keyword>
<accession>A0AAD0J821</accession>
<dbReference type="REBASE" id="250562">
    <property type="entry name" value="V.Bce184ORF23930P"/>
</dbReference>
<dbReference type="CDD" id="cd00221">
    <property type="entry name" value="Vsr"/>
    <property type="match status" value="1"/>
</dbReference>
<dbReference type="Gene3D" id="3.40.960.10">
    <property type="entry name" value="VSR Endonuclease"/>
    <property type="match status" value="1"/>
</dbReference>
<keyword evidence="5" id="KW-0234">DNA repair</keyword>
<protein>
    <recommendedName>
        <fullName evidence="9">Very short patch repair endonuclease</fullName>
    </recommendedName>
</protein>
<dbReference type="EMBL" id="CP021069">
    <property type="protein sequence ID" value="AWG31820.1"/>
    <property type="molecule type" value="Genomic_DNA"/>
</dbReference>
<dbReference type="InterPro" id="IPR004603">
    <property type="entry name" value="DNA_mismatch_endonuc_vsr"/>
</dbReference>